<dbReference type="SUPFAM" id="SSF52833">
    <property type="entry name" value="Thioredoxin-like"/>
    <property type="match status" value="1"/>
</dbReference>
<accession>A0A0D0TGS1</accession>
<dbReference type="Pfam" id="PF02114">
    <property type="entry name" value="Phosducin"/>
    <property type="match status" value="1"/>
</dbReference>
<dbReference type="Gene3D" id="3.40.30.10">
    <property type="entry name" value="Glutaredoxin"/>
    <property type="match status" value="1"/>
</dbReference>
<evidence type="ECO:0000256" key="2">
    <source>
        <dbReference type="SAM" id="MobiDB-lite"/>
    </source>
</evidence>
<comment type="similarity">
    <text evidence="1">Belongs to the phosducin family.</text>
</comment>
<dbReference type="PANTHER" id="PTHR45809:SF3">
    <property type="entry name" value="VIRAL IAP-ASSOCIATED FACTOR HOMOLOG"/>
    <property type="match status" value="1"/>
</dbReference>
<evidence type="ECO:0000256" key="1">
    <source>
        <dbReference type="ARBA" id="ARBA00009686"/>
    </source>
</evidence>
<protein>
    <submittedName>
        <fullName evidence="4">GTPase inhibitor</fullName>
    </submittedName>
</protein>
<dbReference type="EMBL" id="KN847988">
    <property type="protein sequence ID" value="KIR45582.1"/>
    <property type="molecule type" value="Genomic_DNA"/>
</dbReference>
<dbReference type="InterPro" id="IPR036249">
    <property type="entry name" value="Thioredoxin-like_sf"/>
</dbReference>
<feature type="compositionally biased region" description="Gly residues" evidence="2">
    <location>
        <begin position="276"/>
        <end position="290"/>
    </location>
</feature>
<feature type="region of interest" description="Disordered" evidence="2">
    <location>
        <begin position="121"/>
        <end position="148"/>
    </location>
</feature>
<feature type="region of interest" description="Disordered" evidence="2">
    <location>
        <begin position="253"/>
        <end position="303"/>
    </location>
</feature>
<proteinExistence type="inferred from homology"/>
<gene>
    <name evidence="4" type="ORF">I312_05293</name>
</gene>
<evidence type="ECO:0000259" key="3">
    <source>
        <dbReference type="Pfam" id="PF02114"/>
    </source>
</evidence>
<dbReference type="CDD" id="cd02988">
    <property type="entry name" value="Phd_like_VIAF"/>
    <property type="match status" value="1"/>
</dbReference>
<dbReference type="GO" id="GO:0005737">
    <property type="term" value="C:cytoplasm"/>
    <property type="evidence" value="ECO:0007669"/>
    <property type="project" value="TreeGrafter"/>
</dbReference>
<feature type="domain" description="Phosducin" evidence="3">
    <location>
        <begin position="80"/>
        <end position="263"/>
    </location>
</feature>
<sequence length="303" mass="33183">MILATSTLFSLAFYSRMVNPDEDTEFNDALRRHGILPPKPPSRSPSPDIPHISHTDAVRAVAATADADQLVTLIEGDNLDSDDERMFEEYKRKRLHEIKKEEKKGRYGSMEPLAREDFVREVTEGSKVDPNREQTEDQGDDDEESSPRLKGTGVVVFLFKDSVPLSQHLRPLLNQAAAAHPSTKFLSIPAGLCIPNYPDKNVPTLLIYRNGEMVGNVVAGMGLKGMKTTVRDLEGLLLYFKAVEKPSAALLRSNGANDHSDSEDDFNDDVGTVNTRGGGIRTGGVGIGAGRGKEDSDDSDFDL</sequence>
<dbReference type="OrthoDB" id="45518at2759"/>
<evidence type="ECO:0000313" key="4">
    <source>
        <dbReference type="EMBL" id="KIR45582.1"/>
    </source>
</evidence>
<name>A0A0D0TGS1_CRYGA</name>
<dbReference type="InterPro" id="IPR024253">
    <property type="entry name" value="Phosducin_thioredoxin-like_dom"/>
</dbReference>
<dbReference type="GO" id="GO:0006457">
    <property type="term" value="P:protein folding"/>
    <property type="evidence" value="ECO:0007669"/>
    <property type="project" value="TreeGrafter"/>
</dbReference>
<reference evidence="4" key="1">
    <citation type="submission" date="2015-01" db="EMBL/GenBank/DDBJ databases">
        <title>The Genome Sequence of Cryptococcus gattii CA1280.</title>
        <authorList>
            <consortium name="The Broad Institute Genomics Platform"/>
            <person name="Cuomo C."/>
            <person name="Litvintseva A."/>
            <person name="Chen Y."/>
            <person name="Heitman J."/>
            <person name="Sun S."/>
            <person name="Springer D."/>
            <person name="Dromer F."/>
            <person name="Young S."/>
            <person name="Zeng Q."/>
            <person name="Gargeya S."/>
            <person name="Abouelleil A."/>
            <person name="Alvarado L."/>
            <person name="Chapman S.B."/>
            <person name="Gainer-Dewar J."/>
            <person name="Goldberg J."/>
            <person name="Griggs A."/>
            <person name="Gujja S."/>
            <person name="Hansen M."/>
            <person name="Howarth C."/>
            <person name="Imamovic A."/>
            <person name="Larimer J."/>
            <person name="Murphy C."/>
            <person name="Naylor J."/>
            <person name="Pearson M."/>
            <person name="Priest M."/>
            <person name="Roberts A."/>
            <person name="Saif S."/>
            <person name="Shea T."/>
            <person name="Sykes S."/>
            <person name="Wortman J."/>
            <person name="Nusbaum C."/>
            <person name="Birren B."/>
        </authorList>
    </citation>
    <scope>NUCLEOTIDE SEQUENCE [LARGE SCALE GENOMIC DNA]</scope>
    <source>
        <strain evidence="4">CA1280</strain>
    </source>
</reference>
<dbReference type="HOGENOM" id="CLU_072604_2_0_1"/>
<dbReference type="InterPro" id="IPR051498">
    <property type="entry name" value="Phosducin-like_chap/apop_reg"/>
</dbReference>
<dbReference type="AlphaFoldDB" id="A0A0D0TGS1"/>
<feature type="compositionally biased region" description="Basic and acidic residues" evidence="2">
    <location>
        <begin position="121"/>
        <end position="135"/>
    </location>
</feature>
<dbReference type="PANTHER" id="PTHR45809">
    <property type="entry name" value="VIRAL IAP-ASSOCIATED FACTOR HOMOLOG"/>
    <property type="match status" value="1"/>
</dbReference>
<organism evidence="4">
    <name type="scientific">Cryptococcus bacillisporus CA1280</name>
    <dbReference type="NCBI Taxonomy" id="1296109"/>
    <lineage>
        <taxon>Eukaryota</taxon>
        <taxon>Fungi</taxon>
        <taxon>Dikarya</taxon>
        <taxon>Basidiomycota</taxon>
        <taxon>Agaricomycotina</taxon>
        <taxon>Tremellomycetes</taxon>
        <taxon>Tremellales</taxon>
        <taxon>Cryptococcaceae</taxon>
        <taxon>Cryptococcus</taxon>
        <taxon>Cryptococcus gattii species complex</taxon>
    </lineage>
</organism>